<sequence length="200" mass="21908">MASTHSVIILPGLGDRVGNLRFATRWWNAQGLTPYVLRMGWSDRGRNLQNMLNEVIELAEKLSAEGLVSVVGTSAGGSAAFNVFYERPDLFVHAVNVCGRLREGEHNFRSLDIMAATSPVFKQSVLLFESRESELTPALRARMMTVRARFGDECVPGDTSRLDGAHSMLVPVFGHGLGISLALTVFGKQVIRFIQQGSDS</sequence>
<dbReference type="SUPFAM" id="SSF53474">
    <property type="entry name" value="alpha/beta-Hydrolases"/>
    <property type="match status" value="1"/>
</dbReference>
<evidence type="ECO:0008006" key="3">
    <source>
        <dbReference type="Google" id="ProtNLM"/>
    </source>
</evidence>
<evidence type="ECO:0000313" key="2">
    <source>
        <dbReference type="Proteomes" id="UP000183245"/>
    </source>
</evidence>
<gene>
    <name evidence="1" type="ORF">AUK40_03310</name>
</gene>
<dbReference type="AlphaFoldDB" id="A0A1J5J1P7"/>
<comment type="caution">
    <text evidence="1">The sequence shown here is derived from an EMBL/GenBank/DDBJ whole genome shotgun (WGS) entry which is preliminary data.</text>
</comment>
<dbReference type="InterPro" id="IPR029058">
    <property type="entry name" value="AB_hydrolase_fold"/>
</dbReference>
<reference evidence="1 2" key="1">
    <citation type="journal article" date="2016" name="Environ. Microbiol.">
        <title>Genomic resolution of a cold subsurface aquifer community provides metabolic insights for novel microbes adapted to high CO concentrations.</title>
        <authorList>
            <person name="Probst A.J."/>
            <person name="Castelle C.J."/>
            <person name="Singh A."/>
            <person name="Brown C.T."/>
            <person name="Anantharaman K."/>
            <person name="Sharon I."/>
            <person name="Hug L.A."/>
            <person name="Burstein D."/>
            <person name="Emerson J.B."/>
            <person name="Thomas B.C."/>
            <person name="Banfield J.F."/>
        </authorList>
    </citation>
    <scope>NUCLEOTIDE SEQUENCE [LARGE SCALE GENOMIC DNA]</scope>
    <source>
        <strain evidence="1">CG2_30_54_11</strain>
    </source>
</reference>
<dbReference type="EMBL" id="MNZT01000057">
    <property type="protein sequence ID" value="OIP97408.1"/>
    <property type="molecule type" value="Genomic_DNA"/>
</dbReference>
<name>A0A1J5J1P7_9BACT</name>
<evidence type="ECO:0000313" key="1">
    <source>
        <dbReference type="EMBL" id="OIP97408.1"/>
    </source>
</evidence>
<dbReference type="STRING" id="1817892.AUK40_03310"/>
<protein>
    <recommendedName>
        <fullName evidence="3">Alpha/beta hydrolase</fullName>
    </recommendedName>
</protein>
<dbReference type="Proteomes" id="UP000183245">
    <property type="component" value="Unassembled WGS sequence"/>
</dbReference>
<accession>A0A1J5J1P7</accession>
<organism evidence="1 2">
    <name type="scientific">Candidatus Wirthbacteria bacterium CG2_30_54_11</name>
    <dbReference type="NCBI Taxonomy" id="1817892"/>
    <lineage>
        <taxon>Bacteria</taxon>
        <taxon>Candidatus Wirthbacteria</taxon>
    </lineage>
</organism>
<dbReference type="Gene3D" id="3.40.50.1820">
    <property type="entry name" value="alpha/beta hydrolase"/>
    <property type="match status" value="1"/>
</dbReference>
<proteinExistence type="predicted"/>